<dbReference type="Pfam" id="PF03009">
    <property type="entry name" value="GDPD"/>
    <property type="match status" value="1"/>
</dbReference>
<dbReference type="PROSITE" id="PS51704">
    <property type="entry name" value="GP_PDE"/>
    <property type="match status" value="1"/>
</dbReference>
<dbReference type="SUPFAM" id="SSF51695">
    <property type="entry name" value="PLC-like phosphodiesterases"/>
    <property type="match status" value="1"/>
</dbReference>
<accession>A0A5M9WZJ5</accession>
<dbReference type="EMBL" id="RIAS01000017">
    <property type="protein sequence ID" value="KAA8786929.1"/>
    <property type="molecule type" value="Genomic_DNA"/>
</dbReference>
<dbReference type="GO" id="GO:0006629">
    <property type="term" value="P:lipid metabolic process"/>
    <property type="evidence" value="ECO:0007669"/>
    <property type="project" value="InterPro"/>
</dbReference>
<dbReference type="GO" id="GO:0008081">
    <property type="term" value="F:phosphoric diester hydrolase activity"/>
    <property type="evidence" value="ECO:0007669"/>
    <property type="project" value="InterPro"/>
</dbReference>
<sequence length="252" mass="28289">MSSFPLITAHTGSMGYPDHSFESLQASLALGIDIYEDDIRITRDGIPVLAHDDGIELGDGRQGSLEKLSLNEVHAMSLTPFPTLQEMLVHIRKAGNIMNLDIKTDRALEPVSALIEQMNMKEHVFLSGCAYDTALKAGKYAPEIRRLLNVNLQHLQRLNYADAIIQMCEEAKHADCFGLNLPFQVVREQLIDIVKSNGLDVYVWTVMDVEDMRTLAGWGVDSITTRNPLKLTTLREEMKRAEEKQVEPKAKL</sequence>
<evidence type="ECO:0000313" key="2">
    <source>
        <dbReference type="EMBL" id="KAA8786929.1"/>
    </source>
</evidence>
<dbReference type="PANTHER" id="PTHR46211">
    <property type="entry name" value="GLYCEROPHOSPHORYL DIESTER PHOSPHODIESTERASE"/>
    <property type="match status" value="1"/>
</dbReference>
<dbReference type="Gene3D" id="3.20.20.190">
    <property type="entry name" value="Phosphatidylinositol (PI) phosphodiesterase"/>
    <property type="match status" value="1"/>
</dbReference>
<protein>
    <submittedName>
        <fullName evidence="2">Glycerophosphodiester phosphodiesterase</fullName>
    </submittedName>
</protein>
<feature type="domain" description="GP-PDE" evidence="1">
    <location>
        <begin position="4"/>
        <end position="235"/>
    </location>
</feature>
<dbReference type="InterPro" id="IPR017946">
    <property type="entry name" value="PLC-like_Pdiesterase_TIM-brl"/>
</dbReference>
<evidence type="ECO:0000313" key="3">
    <source>
        <dbReference type="Proteomes" id="UP000323664"/>
    </source>
</evidence>
<reference evidence="2 3" key="1">
    <citation type="journal article" date="2019" name="J. Ind. Microbiol. Biotechnol.">
        <title>Paenibacillus amylolyticus 27C64 has a diverse set of carbohydrate-active enzymes and complete pectin deconstruction system.</title>
        <authorList>
            <person name="Keggi C."/>
            <person name="Doran-Peterson J."/>
        </authorList>
    </citation>
    <scope>NUCLEOTIDE SEQUENCE [LARGE SCALE GENOMIC DNA]</scope>
    <source>
        <strain evidence="2 3">27C64</strain>
    </source>
</reference>
<dbReference type="OrthoDB" id="384721at2"/>
<dbReference type="PANTHER" id="PTHR46211:SF14">
    <property type="entry name" value="GLYCEROPHOSPHODIESTER PHOSPHODIESTERASE"/>
    <property type="match status" value="1"/>
</dbReference>
<dbReference type="RefSeq" id="WP_123066606.1">
    <property type="nucleotide sequence ID" value="NZ_RIAS01000017.1"/>
</dbReference>
<name>A0A5M9WZJ5_PAEAM</name>
<dbReference type="CDD" id="cd08556">
    <property type="entry name" value="GDPD"/>
    <property type="match status" value="1"/>
</dbReference>
<gene>
    <name evidence="2" type="ORF">EC604_24160</name>
</gene>
<comment type="caution">
    <text evidence="2">The sequence shown here is derived from an EMBL/GenBank/DDBJ whole genome shotgun (WGS) entry which is preliminary data.</text>
</comment>
<dbReference type="AlphaFoldDB" id="A0A5M9WZJ5"/>
<proteinExistence type="predicted"/>
<dbReference type="Proteomes" id="UP000323664">
    <property type="component" value="Unassembled WGS sequence"/>
</dbReference>
<evidence type="ECO:0000259" key="1">
    <source>
        <dbReference type="PROSITE" id="PS51704"/>
    </source>
</evidence>
<dbReference type="InterPro" id="IPR030395">
    <property type="entry name" value="GP_PDE_dom"/>
</dbReference>
<organism evidence="2 3">
    <name type="scientific">Paenibacillus amylolyticus</name>
    <dbReference type="NCBI Taxonomy" id="1451"/>
    <lineage>
        <taxon>Bacteria</taxon>
        <taxon>Bacillati</taxon>
        <taxon>Bacillota</taxon>
        <taxon>Bacilli</taxon>
        <taxon>Bacillales</taxon>
        <taxon>Paenibacillaceae</taxon>
        <taxon>Paenibacillus</taxon>
    </lineage>
</organism>